<feature type="transmembrane region" description="Helical" evidence="1">
    <location>
        <begin position="12"/>
        <end position="35"/>
    </location>
</feature>
<sequence>MTADTAVPVYWLNWRVLLCGIWISFAMVIASYLIWKYEGSNSSRPDRVRVETQHGDSGALYEDEGWRPCLKDLHPAWLMAFRVIGFVVLLALLVANVVVDGGGIFYFYTQWTFTLVTIYFGLGSVLSVNGCYEYRNRVGGDHVELDAERGNYVAPRHAENVSGSNTMKSSVLHEHQSDRKPAGILVYAFQIIFQMSAGAVMLTDAVFWFIIVPFLTIKDYKLNFLLVSMHSINAVFLLADAALNSLQFPWFRFAYFILWTAIYVVFQWVIHACISLWWPYPFLDLSSSYAPLWYLAVGLMHIPCYGVFVLILRMKHFLWSKWFPESYHIEK</sequence>
<evidence type="ECO:0000313" key="2">
    <source>
        <dbReference type="EMBL" id="KAI3845309.1"/>
    </source>
</evidence>
<feature type="transmembrane region" description="Helical" evidence="1">
    <location>
        <begin position="292"/>
        <end position="312"/>
    </location>
</feature>
<dbReference type="EMBL" id="JAJJMB010016680">
    <property type="protein sequence ID" value="KAI3845309.1"/>
    <property type="molecule type" value="Genomic_DNA"/>
</dbReference>
<gene>
    <name evidence="2" type="ORF">MKW98_009375</name>
</gene>
<evidence type="ECO:0000256" key="1">
    <source>
        <dbReference type="SAM" id="Phobius"/>
    </source>
</evidence>
<feature type="transmembrane region" description="Helical" evidence="1">
    <location>
        <begin position="255"/>
        <end position="280"/>
    </location>
</feature>
<comment type="caution">
    <text evidence="2">The sequence shown here is derived from an EMBL/GenBank/DDBJ whole genome shotgun (WGS) entry which is preliminary data.</text>
</comment>
<feature type="transmembrane region" description="Helical" evidence="1">
    <location>
        <begin position="184"/>
        <end position="210"/>
    </location>
</feature>
<feature type="transmembrane region" description="Helical" evidence="1">
    <location>
        <begin position="76"/>
        <end position="99"/>
    </location>
</feature>
<accession>A0AAD4RYQ3</accession>
<feature type="transmembrane region" description="Helical" evidence="1">
    <location>
        <begin position="105"/>
        <end position="128"/>
    </location>
</feature>
<name>A0AAD4RYQ3_9MAGN</name>
<protein>
    <submittedName>
        <fullName evidence="2">Uncharacterized protein</fullName>
    </submittedName>
</protein>
<reference evidence="2" key="1">
    <citation type="submission" date="2022-04" db="EMBL/GenBank/DDBJ databases">
        <title>A functionally conserved STORR gene fusion in Papaver species that diverged 16.8 million years ago.</title>
        <authorList>
            <person name="Catania T."/>
        </authorList>
    </citation>
    <scope>NUCLEOTIDE SEQUENCE</scope>
    <source>
        <strain evidence="2">S-188037</strain>
    </source>
</reference>
<keyword evidence="3" id="KW-1185">Reference proteome</keyword>
<evidence type="ECO:0000313" key="3">
    <source>
        <dbReference type="Proteomes" id="UP001202328"/>
    </source>
</evidence>
<proteinExistence type="predicted"/>
<dbReference type="PANTHER" id="PTHR12242:SF22">
    <property type="entry name" value="OS02G0130600 PROTEIN"/>
    <property type="match status" value="1"/>
</dbReference>
<dbReference type="GO" id="GO:0016020">
    <property type="term" value="C:membrane"/>
    <property type="evidence" value="ECO:0007669"/>
    <property type="project" value="TreeGrafter"/>
</dbReference>
<dbReference type="PANTHER" id="PTHR12242">
    <property type="entry name" value="OS02G0130600 PROTEIN-RELATED"/>
    <property type="match status" value="1"/>
</dbReference>
<dbReference type="AlphaFoldDB" id="A0AAD4RYQ3"/>
<dbReference type="Proteomes" id="UP001202328">
    <property type="component" value="Unassembled WGS sequence"/>
</dbReference>
<organism evidence="2 3">
    <name type="scientific">Papaver atlanticum</name>
    <dbReference type="NCBI Taxonomy" id="357466"/>
    <lineage>
        <taxon>Eukaryota</taxon>
        <taxon>Viridiplantae</taxon>
        <taxon>Streptophyta</taxon>
        <taxon>Embryophyta</taxon>
        <taxon>Tracheophyta</taxon>
        <taxon>Spermatophyta</taxon>
        <taxon>Magnoliopsida</taxon>
        <taxon>Ranunculales</taxon>
        <taxon>Papaveraceae</taxon>
        <taxon>Papaveroideae</taxon>
        <taxon>Papaver</taxon>
    </lineage>
</organism>
<keyword evidence="1" id="KW-0472">Membrane</keyword>
<keyword evidence="1" id="KW-1133">Transmembrane helix</keyword>
<keyword evidence="1" id="KW-0812">Transmembrane</keyword>